<dbReference type="EMBL" id="JACPNR010000009">
    <property type="protein sequence ID" value="MBI2678420.1"/>
    <property type="molecule type" value="Genomic_DNA"/>
</dbReference>
<evidence type="ECO:0000313" key="2">
    <source>
        <dbReference type="EMBL" id="MBI2678420.1"/>
    </source>
</evidence>
<proteinExistence type="predicted"/>
<protein>
    <submittedName>
        <fullName evidence="2">Uncharacterized protein</fullName>
    </submittedName>
</protein>
<evidence type="ECO:0000313" key="3">
    <source>
        <dbReference type="Proteomes" id="UP000779809"/>
    </source>
</evidence>
<name>A0A932EP44_9BACT</name>
<dbReference type="Proteomes" id="UP000779809">
    <property type="component" value="Unassembled WGS sequence"/>
</dbReference>
<evidence type="ECO:0000256" key="1">
    <source>
        <dbReference type="SAM" id="SignalP"/>
    </source>
</evidence>
<reference evidence="2" key="1">
    <citation type="submission" date="2020-07" db="EMBL/GenBank/DDBJ databases">
        <title>Huge and variable diversity of episymbiotic CPR bacteria and DPANN archaea in groundwater ecosystems.</title>
        <authorList>
            <person name="He C.Y."/>
            <person name="Keren R."/>
            <person name="Whittaker M."/>
            <person name="Farag I.F."/>
            <person name="Doudna J."/>
            <person name="Cate J.H.D."/>
            <person name="Banfield J.F."/>
        </authorList>
    </citation>
    <scope>NUCLEOTIDE SEQUENCE</scope>
    <source>
        <strain evidence="2">NC_groundwater_580_Pr5_B-0.1um_64_19</strain>
    </source>
</reference>
<dbReference type="AlphaFoldDB" id="A0A932EP44"/>
<feature type="chain" id="PRO_5037026204" evidence="1">
    <location>
        <begin position="24"/>
        <end position="246"/>
    </location>
</feature>
<organism evidence="2 3">
    <name type="scientific">Candidatus Korobacter versatilis</name>
    <dbReference type="NCBI Taxonomy" id="658062"/>
    <lineage>
        <taxon>Bacteria</taxon>
        <taxon>Pseudomonadati</taxon>
        <taxon>Acidobacteriota</taxon>
        <taxon>Terriglobia</taxon>
        <taxon>Terriglobales</taxon>
        <taxon>Candidatus Korobacteraceae</taxon>
        <taxon>Candidatus Korobacter</taxon>
    </lineage>
</organism>
<comment type="caution">
    <text evidence="2">The sequence shown here is derived from an EMBL/GenBank/DDBJ whole genome shotgun (WGS) entry which is preliminary data.</text>
</comment>
<accession>A0A932EP44</accession>
<feature type="signal peptide" evidence="1">
    <location>
        <begin position="1"/>
        <end position="23"/>
    </location>
</feature>
<gene>
    <name evidence="2" type="ORF">HYX28_06535</name>
</gene>
<sequence length="246" mass="26976">MKSLRVGLVVLSAFLFASFVAMGAASKQPAGKVVDSGTFEIVVDGKRVGTETFTIHDQGVNNVTTSQIKIAAGTAKAEQSSVLEMTNAGGLVRYSWKETSPSKSQSNIEVTQNAVVQHILLPENKKPLDVPYMVSPSTMILDDNAFVHRQLLVWRYLRGSCGMKDGKQTCDTVKLGVLVPAQHVMAIISVEYVGNEKLAIKGVERDLAHIRIMSDDVEWDLWADPADAYKVVRIYIPSNKTEVLRN</sequence>
<keyword evidence="1" id="KW-0732">Signal</keyword>